<keyword evidence="2" id="KW-0540">Nuclease</keyword>
<evidence type="ECO:0000256" key="1">
    <source>
        <dbReference type="ARBA" id="ARBA00022490"/>
    </source>
</evidence>
<dbReference type="EMBL" id="CAFBNC010000025">
    <property type="protein sequence ID" value="CAB4931701.1"/>
    <property type="molecule type" value="Genomic_DNA"/>
</dbReference>
<name>A0A6J5YDG8_9ZZZZ</name>
<dbReference type="GO" id="GO:0006308">
    <property type="term" value="P:DNA catabolic process"/>
    <property type="evidence" value="ECO:0007669"/>
    <property type="project" value="InterPro"/>
</dbReference>
<dbReference type="AlphaFoldDB" id="A0A6J5YDG8"/>
<sequence>MAAKKNDADAVNDTDSIGYADAVAELEEILADLESDDVDVDHLATQVKRAADLIELCRGRLDLARTEITRIVADLELLDGDNAS</sequence>
<evidence type="ECO:0000313" key="4">
    <source>
        <dbReference type="EMBL" id="CAB4324274.1"/>
    </source>
</evidence>
<dbReference type="GO" id="GO:0008855">
    <property type="term" value="F:exodeoxyribonuclease VII activity"/>
    <property type="evidence" value="ECO:0007669"/>
    <property type="project" value="InterPro"/>
</dbReference>
<dbReference type="NCBIfam" id="TIGR01280">
    <property type="entry name" value="xseB"/>
    <property type="match status" value="1"/>
</dbReference>
<dbReference type="GO" id="GO:0009318">
    <property type="term" value="C:exodeoxyribonuclease VII complex"/>
    <property type="evidence" value="ECO:0007669"/>
    <property type="project" value="InterPro"/>
</dbReference>
<accession>A0A6J5YDG8</accession>
<keyword evidence="3" id="KW-0378">Hydrolase</keyword>
<evidence type="ECO:0000256" key="3">
    <source>
        <dbReference type="ARBA" id="ARBA00022801"/>
    </source>
</evidence>
<dbReference type="EMBL" id="CAEMXZ010000124">
    <property type="protein sequence ID" value="CAB4324274.1"/>
    <property type="molecule type" value="Genomic_DNA"/>
</dbReference>
<gene>
    <name evidence="4" type="ORF">UFOPK1392_02039</name>
    <name evidence="5" type="ORF">UFOPK3733_00710</name>
</gene>
<organism evidence="4">
    <name type="scientific">freshwater metagenome</name>
    <dbReference type="NCBI Taxonomy" id="449393"/>
    <lineage>
        <taxon>unclassified sequences</taxon>
        <taxon>metagenomes</taxon>
        <taxon>ecological metagenomes</taxon>
    </lineage>
</organism>
<dbReference type="InterPro" id="IPR003761">
    <property type="entry name" value="Exonuc_VII_S"/>
</dbReference>
<protein>
    <submittedName>
        <fullName evidence="4">Unannotated protein</fullName>
    </submittedName>
</protein>
<reference evidence="4" key="1">
    <citation type="submission" date="2020-05" db="EMBL/GenBank/DDBJ databases">
        <authorList>
            <person name="Chiriac C."/>
            <person name="Salcher M."/>
            <person name="Ghai R."/>
            <person name="Kavagutti S V."/>
        </authorList>
    </citation>
    <scope>NUCLEOTIDE SEQUENCE</scope>
</reference>
<evidence type="ECO:0000256" key="2">
    <source>
        <dbReference type="ARBA" id="ARBA00022722"/>
    </source>
</evidence>
<dbReference type="Pfam" id="PF02609">
    <property type="entry name" value="Exonuc_VII_S"/>
    <property type="match status" value="1"/>
</dbReference>
<evidence type="ECO:0000313" key="5">
    <source>
        <dbReference type="EMBL" id="CAB4931701.1"/>
    </source>
</evidence>
<keyword evidence="1" id="KW-0963">Cytoplasm</keyword>
<proteinExistence type="predicted"/>
<dbReference type="Gene3D" id="1.10.287.1040">
    <property type="entry name" value="Exonuclease VII, small subunit"/>
    <property type="match status" value="1"/>
</dbReference>
<dbReference type="InterPro" id="IPR037004">
    <property type="entry name" value="Exonuc_VII_ssu_sf"/>
</dbReference>
<dbReference type="SUPFAM" id="SSF116842">
    <property type="entry name" value="XseB-like"/>
    <property type="match status" value="1"/>
</dbReference>